<evidence type="ECO:0000313" key="3">
    <source>
        <dbReference type="EMBL" id="KAH0914028.1"/>
    </source>
</evidence>
<feature type="transmembrane region" description="Helical" evidence="1">
    <location>
        <begin position="20"/>
        <end position="40"/>
    </location>
</feature>
<comment type="caution">
    <text evidence="3">The sequence shown here is derived from an EMBL/GenBank/DDBJ whole genome shotgun (WGS) entry which is preliminary data.</text>
</comment>
<evidence type="ECO:0000256" key="1">
    <source>
        <dbReference type="SAM" id="Phobius"/>
    </source>
</evidence>
<organism evidence="3 4">
    <name type="scientific">Brassica napus</name>
    <name type="common">Rape</name>
    <dbReference type="NCBI Taxonomy" id="3708"/>
    <lineage>
        <taxon>Eukaryota</taxon>
        <taxon>Viridiplantae</taxon>
        <taxon>Streptophyta</taxon>
        <taxon>Embryophyta</taxon>
        <taxon>Tracheophyta</taxon>
        <taxon>Spermatophyta</taxon>
        <taxon>Magnoliopsida</taxon>
        <taxon>eudicotyledons</taxon>
        <taxon>Gunneridae</taxon>
        <taxon>Pentapetalae</taxon>
        <taxon>rosids</taxon>
        <taxon>malvids</taxon>
        <taxon>Brassicales</taxon>
        <taxon>Brassicaceae</taxon>
        <taxon>Brassiceae</taxon>
        <taxon>Brassica</taxon>
    </lineage>
</organism>
<name>A0ABQ8CAG5_BRANA</name>
<evidence type="ECO:0000313" key="4">
    <source>
        <dbReference type="Proteomes" id="UP000824890"/>
    </source>
</evidence>
<feature type="non-terminal residue" evidence="3">
    <location>
        <position position="222"/>
    </location>
</feature>
<dbReference type="Gene3D" id="2.30.30.30">
    <property type="match status" value="1"/>
</dbReference>
<dbReference type="Pfam" id="PF16121">
    <property type="entry name" value="40S_S4_C"/>
    <property type="match status" value="1"/>
</dbReference>
<accession>A0ABQ8CAG5</accession>
<proteinExistence type="predicted"/>
<dbReference type="InterPro" id="IPR041982">
    <property type="entry name" value="Ribosomal_eS4_KOW"/>
</dbReference>
<dbReference type="CDD" id="cd06087">
    <property type="entry name" value="KOW_RPS4"/>
    <property type="match status" value="1"/>
</dbReference>
<reference evidence="3 4" key="1">
    <citation type="submission" date="2021-05" db="EMBL/GenBank/DDBJ databases">
        <title>Genome Assembly of Synthetic Allotetraploid Brassica napus Reveals Homoeologous Exchanges between Subgenomes.</title>
        <authorList>
            <person name="Davis J.T."/>
        </authorList>
    </citation>
    <scope>NUCLEOTIDE SEQUENCE [LARGE SCALE GENOMIC DNA]</scope>
    <source>
        <strain evidence="4">cv. Da-Ae</strain>
        <tissue evidence="3">Seedling</tissue>
    </source>
</reference>
<dbReference type="InterPro" id="IPR014722">
    <property type="entry name" value="Rib_uL2_dom2"/>
</dbReference>
<evidence type="ECO:0000259" key="2">
    <source>
        <dbReference type="Pfam" id="PF16121"/>
    </source>
</evidence>
<feature type="domain" description="Small ribosomal subunit protein eS4 C-terminal" evidence="2">
    <location>
        <begin position="176"/>
        <end position="216"/>
    </location>
</feature>
<sequence length="222" mass="24797">MGSRESRMMGSSKVISDSSIYVFACGLIAALSHIQFEAAITKDLGLTIESEYLMFGSLSNEGGMSLMIIGWFAYHLQKTSVLSMIPKDVSVFTPIRDEESKNYPVRTKGHPFPEHIQWSHNNNETIKIDLEENKIVEFIKFDVGNVVMVAGGRNRGRVSGIKNSVKHNFETIHIQDLSGHEFPTRLRNVFTLGKGSKPWGKGVNLTIIEAARQRLSLANMLL</sequence>
<dbReference type="InterPro" id="IPR032277">
    <property type="entry name" value="Ribosomal_eS4_C"/>
</dbReference>
<dbReference type="PANTHER" id="PTHR11581:SF42">
    <property type="entry name" value="KOW DOMAIN-CONTAINING PROTEIN"/>
    <property type="match status" value="1"/>
</dbReference>
<dbReference type="PANTHER" id="PTHR11581">
    <property type="entry name" value="30S/40S RIBOSOMAL PROTEIN S4"/>
    <property type="match status" value="1"/>
</dbReference>
<dbReference type="Proteomes" id="UP000824890">
    <property type="component" value="Unassembled WGS sequence"/>
</dbReference>
<keyword evidence="1" id="KW-0812">Transmembrane</keyword>
<keyword evidence="1" id="KW-0472">Membrane</keyword>
<feature type="transmembrane region" description="Helical" evidence="1">
    <location>
        <begin position="52"/>
        <end position="74"/>
    </location>
</feature>
<dbReference type="InterPro" id="IPR000876">
    <property type="entry name" value="Ribosomal_eS4"/>
</dbReference>
<keyword evidence="4" id="KW-1185">Reference proteome</keyword>
<gene>
    <name evidence="3" type="ORF">HID58_028474</name>
</gene>
<dbReference type="EMBL" id="JAGKQM010000008">
    <property type="protein sequence ID" value="KAH0914028.1"/>
    <property type="molecule type" value="Genomic_DNA"/>
</dbReference>
<keyword evidence="1" id="KW-1133">Transmembrane helix</keyword>
<protein>
    <recommendedName>
        <fullName evidence="2">Small ribosomal subunit protein eS4 C-terminal domain-containing protein</fullName>
    </recommendedName>
</protein>